<feature type="chain" id="PRO_5040898132" evidence="1">
    <location>
        <begin position="22"/>
        <end position="117"/>
    </location>
</feature>
<reference evidence="2" key="2">
    <citation type="journal article" date="2023" name="IMA Fungus">
        <title>Comparative genomic study of the Penicillium genus elucidates a diverse pangenome and 15 lateral gene transfer events.</title>
        <authorList>
            <person name="Petersen C."/>
            <person name="Sorensen T."/>
            <person name="Nielsen M.R."/>
            <person name="Sondergaard T.E."/>
            <person name="Sorensen J.L."/>
            <person name="Fitzpatrick D.A."/>
            <person name="Frisvad J.C."/>
            <person name="Nielsen K.L."/>
        </authorList>
    </citation>
    <scope>NUCLEOTIDE SEQUENCE</scope>
    <source>
        <strain evidence="2">IBT 30069</strain>
    </source>
</reference>
<keyword evidence="3" id="KW-1185">Reference proteome</keyword>
<accession>A0A9W9F5B5</accession>
<reference evidence="2" key="1">
    <citation type="submission" date="2022-11" db="EMBL/GenBank/DDBJ databases">
        <authorList>
            <person name="Petersen C."/>
        </authorList>
    </citation>
    <scope>NUCLEOTIDE SEQUENCE</scope>
    <source>
        <strain evidence="2">IBT 30069</strain>
    </source>
</reference>
<sequence length="117" mass="12933">MLSYKVLALALLSYSAQAVAAAKPPATLYTEEPCQGETFEVAADNKCVLLPENLQKHINGVKVPEDVVCDFYSDEKCDEPLLIGVEDPGICKFSEWEIENKTVSVHCYDADAIYDDK</sequence>
<organism evidence="2 3">
    <name type="scientific">Penicillium angulare</name>
    <dbReference type="NCBI Taxonomy" id="116970"/>
    <lineage>
        <taxon>Eukaryota</taxon>
        <taxon>Fungi</taxon>
        <taxon>Dikarya</taxon>
        <taxon>Ascomycota</taxon>
        <taxon>Pezizomycotina</taxon>
        <taxon>Eurotiomycetes</taxon>
        <taxon>Eurotiomycetidae</taxon>
        <taxon>Eurotiales</taxon>
        <taxon>Aspergillaceae</taxon>
        <taxon>Penicillium</taxon>
    </lineage>
</organism>
<comment type="caution">
    <text evidence="2">The sequence shown here is derived from an EMBL/GenBank/DDBJ whole genome shotgun (WGS) entry which is preliminary data.</text>
</comment>
<proteinExistence type="predicted"/>
<protein>
    <submittedName>
        <fullName evidence="2">Uncharacterized protein</fullName>
    </submittedName>
</protein>
<evidence type="ECO:0000256" key="1">
    <source>
        <dbReference type="SAM" id="SignalP"/>
    </source>
</evidence>
<dbReference type="OrthoDB" id="4953992at2759"/>
<dbReference type="EMBL" id="JAPQKH010000006">
    <property type="protein sequence ID" value="KAJ5093920.1"/>
    <property type="molecule type" value="Genomic_DNA"/>
</dbReference>
<dbReference type="Proteomes" id="UP001149165">
    <property type="component" value="Unassembled WGS sequence"/>
</dbReference>
<feature type="signal peptide" evidence="1">
    <location>
        <begin position="1"/>
        <end position="21"/>
    </location>
</feature>
<evidence type="ECO:0000313" key="2">
    <source>
        <dbReference type="EMBL" id="KAJ5093920.1"/>
    </source>
</evidence>
<gene>
    <name evidence="2" type="ORF">N7456_009781</name>
</gene>
<evidence type="ECO:0000313" key="3">
    <source>
        <dbReference type="Proteomes" id="UP001149165"/>
    </source>
</evidence>
<keyword evidence="1" id="KW-0732">Signal</keyword>
<dbReference type="AlphaFoldDB" id="A0A9W9F5B5"/>
<name>A0A9W9F5B5_9EURO</name>